<evidence type="ECO:0000313" key="2">
    <source>
        <dbReference type="Proteomes" id="UP001320420"/>
    </source>
</evidence>
<sequence length="368" mass="41957">MSQLGLGLRCRPRIRLPIRQPQLSMVISRAYAPIDQAAAQFGTPLARTLQEALKLEGTNGPSLKPKSGTKMIARKPRRARFKTLQEALAAEAKKSGNTMLKYQGVMSAQSKFTINPNPGLFRLDTMIIGQFSGPGSEAIGEVLKYLRRLKHGRPWQMSPTYGPRVLAQLEKYTRRVVEMRISVLTDMASQNVALARTAPFVPGLLPAEIDKRLDKFLYVSNQDKRTLRKSLGHQTEMLYLFRVTLEHYQQAMSRIKQHGVKEAQKMGIDDMAQFEYAFKEIRRAVQLSRESAILAADAQQRVWDVNYDRLLLGFNTLWNRWVDNNLVKGKYNPAPPRLMPSHAHESVLPSNPAAFSKDWRLIRFERKK</sequence>
<gene>
    <name evidence="1" type="ORF">SLS62_004630</name>
</gene>
<accession>A0AAN9UW64</accession>
<dbReference type="Proteomes" id="UP001320420">
    <property type="component" value="Unassembled WGS sequence"/>
</dbReference>
<comment type="caution">
    <text evidence="1">The sequence shown here is derived from an EMBL/GenBank/DDBJ whole genome shotgun (WGS) entry which is preliminary data.</text>
</comment>
<proteinExistence type="predicted"/>
<keyword evidence="2" id="KW-1185">Reference proteome</keyword>
<reference evidence="1 2" key="1">
    <citation type="submission" date="2024-02" db="EMBL/GenBank/DDBJ databases">
        <title>De novo assembly and annotation of 12 fungi associated with fruit tree decline syndrome in Ontario, Canada.</title>
        <authorList>
            <person name="Sulman M."/>
            <person name="Ellouze W."/>
            <person name="Ilyukhin E."/>
        </authorList>
    </citation>
    <scope>NUCLEOTIDE SEQUENCE [LARGE SCALE GENOMIC DNA]</scope>
    <source>
        <strain evidence="1 2">M11/M66-122</strain>
    </source>
</reference>
<name>A0AAN9UW64_9PEZI</name>
<protein>
    <submittedName>
        <fullName evidence="1">Uncharacterized protein</fullName>
    </submittedName>
</protein>
<organism evidence="1 2">
    <name type="scientific">Diatrype stigma</name>
    <dbReference type="NCBI Taxonomy" id="117547"/>
    <lineage>
        <taxon>Eukaryota</taxon>
        <taxon>Fungi</taxon>
        <taxon>Dikarya</taxon>
        <taxon>Ascomycota</taxon>
        <taxon>Pezizomycotina</taxon>
        <taxon>Sordariomycetes</taxon>
        <taxon>Xylariomycetidae</taxon>
        <taxon>Xylariales</taxon>
        <taxon>Diatrypaceae</taxon>
        <taxon>Diatrype</taxon>
    </lineage>
</organism>
<evidence type="ECO:0000313" key="1">
    <source>
        <dbReference type="EMBL" id="KAK7753340.1"/>
    </source>
</evidence>
<dbReference type="AlphaFoldDB" id="A0AAN9UW64"/>
<dbReference type="EMBL" id="JAKJXP020000029">
    <property type="protein sequence ID" value="KAK7753340.1"/>
    <property type="molecule type" value="Genomic_DNA"/>
</dbReference>